<dbReference type="PANTHER" id="PTHR30178">
    <property type="entry name" value="INNER MEMBRANE PROTEIN YAAH"/>
    <property type="match status" value="1"/>
</dbReference>
<evidence type="ECO:0000256" key="3">
    <source>
        <dbReference type="ARBA" id="ARBA00022692"/>
    </source>
</evidence>
<feature type="transmembrane region" description="Helical" evidence="6">
    <location>
        <begin position="112"/>
        <end position="129"/>
    </location>
</feature>
<keyword evidence="3 6" id="KW-0812">Transmembrane</keyword>
<feature type="transmembrane region" description="Helical" evidence="6">
    <location>
        <begin position="164"/>
        <end position="185"/>
    </location>
</feature>
<comment type="subcellular location">
    <subcellularLocation>
        <location evidence="1">Membrane</location>
        <topology evidence="1">Multi-pass membrane protein</topology>
    </subcellularLocation>
</comment>
<gene>
    <name evidence="7" type="ORF">BS101_05365</name>
</gene>
<sequence>MNSNEIQHIKIANCDPSALGLFGLAVVTLVASSQKLGITEGTSFVIPWAIFLGGFAQLFACINDSKRQNTFGTTAFGAFALFWFAVGMSWIINAGTFGQGLAGSVDPKQLGFAFIAYLIFTIFMTIGAAETNKVLFSVFFFIIFLFIGLSLNSFDILPEFSHKLAGIAELLASLTAFYGSAAAVLNPHFGREFLPIGKPFGIFKK</sequence>
<evidence type="ECO:0000256" key="6">
    <source>
        <dbReference type="SAM" id="Phobius"/>
    </source>
</evidence>
<evidence type="ECO:0000256" key="1">
    <source>
        <dbReference type="ARBA" id="ARBA00004141"/>
    </source>
</evidence>
<dbReference type="OrthoDB" id="9787939at2"/>
<dbReference type="InterPro" id="IPR000791">
    <property type="entry name" value="Gpr1/Fun34/SatP-like"/>
</dbReference>
<dbReference type="PANTHER" id="PTHR30178:SF3">
    <property type="entry name" value="SUCCINATE-ACETATE_PROTON SYMPORTER SATP"/>
    <property type="match status" value="1"/>
</dbReference>
<proteinExistence type="inferred from homology"/>
<feature type="transmembrane region" description="Helical" evidence="6">
    <location>
        <begin position="134"/>
        <end position="152"/>
    </location>
</feature>
<feature type="transmembrane region" description="Helical" evidence="6">
    <location>
        <begin position="74"/>
        <end position="92"/>
    </location>
</feature>
<accession>A0A1L5F5B9</accession>
<reference evidence="7 8" key="1">
    <citation type="submission" date="2016-12" db="EMBL/GenBank/DDBJ databases">
        <title>Complete genome sequence of Clostridium kluyveri JZZ isolated from the pit mud of a Chinese flavor liquor-making factory.</title>
        <authorList>
            <person name="Wang Y."/>
        </authorList>
    </citation>
    <scope>NUCLEOTIDE SEQUENCE [LARGE SCALE GENOMIC DNA]</scope>
    <source>
        <strain evidence="7 8">JZZ</strain>
    </source>
</reference>
<dbReference type="RefSeq" id="WP_073537892.1">
    <property type="nucleotide sequence ID" value="NZ_CP018335.1"/>
</dbReference>
<dbReference type="Pfam" id="PF01184">
    <property type="entry name" value="Gpr1_Fun34_YaaH"/>
    <property type="match status" value="1"/>
</dbReference>
<evidence type="ECO:0000313" key="8">
    <source>
        <dbReference type="Proteomes" id="UP000184604"/>
    </source>
</evidence>
<dbReference type="NCBIfam" id="NF038013">
    <property type="entry name" value="AceTr_1"/>
    <property type="match status" value="1"/>
</dbReference>
<evidence type="ECO:0000256" key="5">
    <source>
        <dbReference type="ARBA" id="ARBA00023136"/>
    </source>
</evidence>
<dbReference type="AlphaFoldDB" id="A0A1L5F5B9"/>
<evidence type="ECO:0000256" key="2">
    <source>
        <dbReference type="ARBA" id="ARBA00005587"/>
    </source>
</evidence>
<dbReference type="InterPro" id="IPR047623">
    <property type="entry name" value="SatP"/>
</dbReference>
<evidence type="ECO:0000313" key="7">
    <source>
        <dbReference type="EMBL" id="APM38209.1"/>
    </source>
</evidence>
<dbReference type="GO" id="GO:0016020">
    <property type="term" value="C:membrane"/>
    <property type="evidence" value="ECO:0007669"/>
    <property type="project" value="UniProtKB-SubCell"/>
</dbReference>
<feature type="transmembrane region" description="Helical" evidence="6">
    <location>
        <begin position="12"/>
        <end position="32"/>
    </location>
</feature>
<dbReference type="Proteomes" id="UP000184604">
    <property type="component" value="Chromosome"/>
</dbReference>
<name>A0A1L5F5B9_CLOKL</name>
<organism evidence="7 8">
    <name type="scientific">Clostridium kluyveri</name>
    <dbReference type="NCBI Taxonomy" id="1534"/>
    <lineage>
        <taxon>Bacteria</taxon>
        <taxon>Bacillati</taxon>
        <taxon>Bacillota</taxon>
        <taxon>Clostridia</taxon>
        <taxon>Eubacteriales</taxon>
        <taxon>Clostridiaceae</taxon>
        <taxon>Clostridium</taxon>
    </lineage>
</organism>
<keyword evidence="5 6" id="KW-0472">Membrane</keyword>
<dbReference type="EMBL" id="CP018335">
    <property type="protein sequence ID" value="APM38209.1"/>
    <property type="molecule type" value="Genomic_DNA"/>
</dbReference>
<comment type="similarity">
    <text evidence="2">Belongs to the acetate uptake transporter (AceTr) (TC 2.A.96) family.</text>
</comment>
<feature type="transmembrane region" description="Helical" evidence="6">
    <location>
        <begin position="44"/>
        <end position="62"/>
    </location>
</feature>
<keyword evidence="4 6" id="KW-1133">Transmembrane helix</keyword>
<evidence type="ECO:0000256" key="4">
    <source>
        <dbReference type="ARBA" id="ARBA00022989"/>
    </source>
</evidence>
<protein>
    <submittedName>
        <fullName evidence="7">Uncharacterized protein</fullName>
    </submittedName>
</protein>